<dbReference type="GO" id="GO:0046872">
    <property type="term" value="F:metal ion binding"/>
    <property type="evidence" value="ECO:0007669"/>
    <property type="project" value="UniProtKB-KW"/>
</dbReference>
<dbReference type="PANTHER" id="PTHR35457:SF1">
    <property type="entry name" value="HEME A SYNTHASE"/>
    <property type="match status" value="1"/>
</dbReference>
<feature type="transmembrane region" description="Helical" evidence="12">
    <location>
        <begin position="162"/>
        <end position="186"/>
    </location>
</feature>
<name>A0A6J7TV19_9ZZZZ</name>
<keyword evidence="8" id="KW-0350">Heme biosynthesis</keyword>
<keyword evidence="9 12" id="KW-0472">Membrane</keyword>
<feature type="transmembrane region" description="Helical" evidence="12">
    <location>
        <begin position="240"/>
        <end position="260"/>
    </location>
</feature>
<gene>
    <name evidence="13" type="ORF">UFOPK4358_00017</name>
</gene>
<evidence type="ECO:0000256" key="2">
    <source>
        <dbReference type="ARBA" id="ARBA00022475"/>
    </source>
</evidence>
<dbReference type="GO" id="GO:0016020">
    <property type="term" value="C:membrane"/>
    <property type="evidence" value="ECO:0007669"/>
    <property type="project" value="UniProtKB-SubCell"/>
</dbReference>
<comment type="pathway">
    <text evidence="11">Porphyrin-containing compound metabolism.</text>
</comment>
<dbReference type="AlphaFoldDB" id="A0A6J7TV19"/>
<keyword evidence="2" id="KW-1003">Cell membrane</keyword>
<dbReference type="Pfam" id="PF02628">
    <property type="entry name" value="COX15-CtaA"/>
    <property type="match status" value="1"/>
</dbReference>
<protein>
    <submittedName>
        <fullName evidence="13">Unannotated protein</fullName>
    </submittedName>
</protein>
<evidence type="ECO:0000313" key="13">
    <source>
        <dbReference type="EMBL" id="CAB5057481.1"/>
    </source>
</evidence>
<dbReference type="InterPro" id="IPR003780">
    <property type="entry name" value="COX15/CtaA_fam"/>
</dbReference>
<feature type="transmembrane region" description="Helical" evidence="12">
    <location>
        <begin position="71"/>
        <end position="91"/>
    </location>
</feature>
<evidence type="ECO:0000256" key="7">
    <source>
        <dbReference type="ARBA" id="ARBA00023004"/>
    </source>
</evidence>
<feature type="transmembrane region" description="Helical" evidence="12">
    <location>
        <begin position="266"/>
        <end position="286"/>
    </location>
</feature>
<feature type="transmembrane region" description="Helical" evidence="12">
    <location>
        <begin position="103"/>
        <end position="123"/>
    </location>
</feature>
<evidence type="ECO:0000256" key="6">
    <source>
        <dbReference type="ARBA" id="ARBA00023002"/>
    </source>
</evidence>
<dbReference type="PANTHER" id="PTHR35457">
    <property type="entry name" value="HEME A SYNTHASE"/>
    <property type="match status" value="1"/>
</dbReference>
<keyword evidence="10" id="KW-1015">Disulfide bond</keyword>
<dbReference type="InterPro" id="IPR050450">
    <property type="entry name" value="COX15/CtaA_HemeA_synthase"/>
</dbReference>
<evidence type="ECO:0000256" key="11">
    <source>
        <dbReference type="ARBA" id="ARBA00023444"/>
    </source>
</evidence>
<comment type="subcellular location">
    <subcellularLocation>
        <location evidence="1">Membrane</location>
        <topology evidence="1">Multi-pass membrane protein</topology>
    </subcellularLocation>
</comment>
<evidence type="ECO:0000256" key="1">
    <source>
        <dbReference type="ARBA" id="ARBA00004141"/>
    </source>
</evidence>
<evidence type="ECO:0000256" key="8">
    <source>
        <dbReference type="ARBA" id="ARBA00023133"/>
    </source>
</evidence>
<feature type="transmembrane region" description="Helical" evidence="12">
    <location>
        <begin position="129"/>
        <end position="150"/>
    </location>
</feature>
<accession>A0A6J7TV19</accession>
<reference evidence="13" key="1">
    <citation type="submission" date="2020-05" db="EMBL/GenBank/DDBJ databases">
        <authorList>
            <person name="Chiriac C."/>
            <person name="Salcher M."/>
            <person name="Ghai R."/>
            <person name="Kavagutti S V."/>
        </authorList>
    </citation>
    <scope>NUCLEOTIDE SEQUENCE</scope>
</reference>
<organism evidence="13">
    <name type="scientific">freshwater metagenome</name>
    <dbReference type="NCBI Taxonomy" id="449393"/>
    <lineage>
        <taxon>unclassified sequences</taxon>
        <taxon>metagenomes</taxon>
        <taxon>ecological metagenomes</taxon>
    </lineage>
</organism>
<evidence type="ECO:0000256" key="4">
    <source>
        <dbReference type="ARBA" id="ARBA00022723"/>
    </source>
</evidence>
<evidence type="ECO:0000256" key="5">
    <source>
        <dbReference type="ARBA" id="ARBA00022989"/>
    </source>
</evidence>
<keyword evidence="7" id="KW-0408">Iron</keyword>
<dbReference type="EMBL" id="CAFBQQ010000001">
    <property type="protein sequence ID" value="CAB5057481.1"/>
    <property type="molecule type" value="Genomic_DNA"/>
</dbReference>
<keyword evidence="5 12" id="KW-1133">Transmembrane helix</keyword>
<dbReference type="GO" id="GO:0006784">
    <property type="term" value="P:heme A biosynthetic process"/>
    <property type="evidence" value="ECO:0007669"/>
    <property type="project" value="InterPro"/>
</dbReference>
<sequence length="300" mass="32070">MLVGKGSIAGKVFGFLVFLQIAIVVTGGAVRLTGSGLGCPTWPECTPGSYTPVPHQAEGQVHAWIEFGNRLLTFVLLLCALIALIIAIRVSKNAVLKSRVRSLAALQVIGIFGQGILGGITVLTDLNPIPVAGHFLLSIFLIAGAISLRYEIVGIIKQKADGIVATLMPLLIWLTVLVLVAGTIVTGSGPHAGDENAKRFGFNPRIVSWLHADLVIALVVLTLVLWLITRVSQNKVIHKYLSVFLIICLVQGLIGYVQYFTGLPELIVAAHLLGATLVWASAWSLIKVSQSGFRMQGLSR</sequence>
<feature type="transmembrane region" description="Helical" evidence="12">
    <location>
        <begin position="206"/>
        <end position="228"/>
    </location>
</feature>
<evidence type="ECO:0000256" key="12">
    <source>
        <dbReference type="SAM" id="Phobius"/>
    </source>
</evidence>
<evidence type="ECO:0000256" key="10">
    <source>
        <dbReference type="ARBA" id="ARBA00023157"/>
    </source>
</evidence>
<evidence type="ECO:0000256" key="3">
    <source>
        <dbReference type="ARBA" id="ARBA00022692"/>
    </source>
</evidence>
<keyword evidence="3 12" id="KW-0812">Transmembrane</keyword>
<keyword evidence="4" id="KW-0479">Metal-binding</keyword>
<keyword evidence="6" id="KW-0560">Oxidoreductase</keyword>
<evidence type="ECO:0000256" key="9">
    <source>
        <dbReference type="ARBA" id="ARBA00023136"/>
    </source>
</evidence>
<dbReference type="GO" id="GO:0016491">
    <property type="term" value="F:oxidoreductase activity"/>
    <property type="evidence" value="ECO:0007669"/>
    <property type="project" value="UniProtKB-KW"/>
</dbReference>
<feature type="transmembrane region" description="Helical" evidence="12">
    <location>
        <begin position="12"/>
        <end position="32"/>
    </location>
</feature>
<proteinExistence type="predicted"/>